<proteinExistence type="predicted"/>
<organism evidence="2 3">
    <name type="scientific">Dacryopinax primogenitus (strain DJM 731)</name>
    <name type="common">Brown rot fungus</name>
    <dbReference type="NCBI Taxonomy" id="1858805"/>
    <lineage>
        <taxon>Eukaryota</taxon>
        <taxon>Fungi</taxon>
        <taxon>Dikarya</taxon>
        <taxon>Basidiomycota</taxon>
        <taxon>Agaricomycotina</taxon>
        <taxon>Dacrymycetes</taxon>
        <taxon>Dacrymycetales</taxon>
        <taxon>Dacrymycetaceae</taxon>
        <taxon>Dacryopinax</taxon>
    </lineage>
</organism>
<keyword evidence="3" id="KW-1185">Reference proteome</keyword>
<feature type="region of interest" description="Disordered" evidence="1">
    <location>
        <begin position="1"/>
        <end position="24"/>
    </location>
</feature>
<dbReference type="AlphaFoldDB" id="M5FP42"/>
<dbReference type="HOGENOM" id="CLU_2812290_0_0_1"/>
<accession>M5FP42</accession>
<dbReference type="GeneID" id="63688852"/>
<protein>
    <submittedName>
        <fullName evidence="2">Uncharacterized protein</fullName>
    </submittedName>
</protein>
<evidence type="ECO:0000313" key="3">
    <source>
        <dbReference type="Proteomes" id="UP000030653"/>
    </source>
</evidence>
<dbReference type="Proteomes" id="UP000030653">
    <property type="component" value="Unassembled WGS sequence"/>
</dbReference>
<sequence>MKSLKLHAKWEASDSSGPLSPLQDGILEGTVSWEETSDRGLALMPRVRLRKWKTGGGGGANLEDEAA</sequence>
<gene>
    <name evidence="2" type="ORF">DACRYDRAFT_24680</name>
</gene>
<reference evidence="2 3" key="1">
    <citation type="journal article" date="2012" name="Science">
        <title>The Paleozoic origin of enzymatic lignin decomposition reconstructed from 31 fungal genomes.</title>
        <authorList>
            <person name="Floudas D."/>
            <person name="Binder M."/>
            <person name="Riley R."/>
            <person name="Barry K."/>
            <person name="Blanchette R.A."/>
            <person name="Henrissat B."/>
            <person name="Martinez A.T."/>
            <person name="Otillar R."/>
            <person name="Spatafora J.W."/>
            <person name="Yadav J.S."/>
            <person name="Aerts A."/>
            <person name="Benoit I."/>
            <person name="Boyd A."/>
            <person name="Carlson A."/>
            <person name="Copeland A."/>
            <person name="Coutinho P.M."/>
            <person name="de Vries R.P."/>
            <person name="Ferreira P."/>
            <person name="Findley K."/>
            <person name="Foster B."/>
            <person name="Gaskell J."/>
            <person name="Glotzer D."/>
            <person name="Gorecki P."/>
            <person name="Heitman J."/>
            <person name="Hesse C."/>
            <person name="Hori C."/>
            <person name="Igarashi K."/>
            <person name="Jurgens J.A."/>
            <person name="Kallen N."/>
            <person name="Kersten P."/>
            <person name="Kohler A."/>
            <person name="Kuees U."/>
            <person name="Kumar T.K.A."/>
            <person name="Kuo A."/>
            <person name="LaButti K."/>
            <person name="Larrondo L.F."/>
            <person name="Lindquist E."/>
            <person name="Ling A."/>
            <person name="Lombard V."/>
            <person name="Lucas S."/>
            <person name="Lundell T."/>
            <person name="Martin R."/>
            <person name="McLaughlin D.J."/>
            <person name="Morgenstern I."/>
            <person name="Morin E."/>
            <person name="Murat C."/>
            <person name="Nagy L.G."/>
            <person name="Nolan M."/>
            <person name="Ohm R.A."/>
            <person name="Patyshakuliyeva A."/>
            <person name="Rokas A."/>
            <person name="Ruiz-Duenas F.J."/>
            <person name="Sabat G."/>
            <person name="Salamov A."/>
            <person name="Samejima M."/>
            <person name="Schmutz J."/>
            <person name="Slot J.C."/>
            <person name="St John F."/>
            <person name="Stenlid J."/>
            <person name="Sun H."/>
            <person name="Sun S."/>
            <person name="Syed K."/>
            <person name="Tsang A."/>
            <person name="Wiebenga A."/>
            <person name="Young D."/>
            <person name="Pisabarro A."/>
            <person name="Eastwood D.C."/>
            <person name="Martin F."/>
            <person name="Cullen D."/>
            <person name="Grigoriev I.V."/>
            <person name="Hibbett D.S."/>
        </authorList>
    </citation>
    <scope>NUCLEOTIDE SEQUENCE [LARGE SCALE GENOMIC DNA]</scope>
    <source>
        <strain evidence="2 3">DJM-731 SS1</strain>
    </source>
</reference>
<name>M5FP42_DACPD</name>
<dbReference type="RefSeq" id="XP_040625088.1">
    <property type="nucleotide sequence ID" value="XM_040773790.1"/>
</dbReference>
<evidence type="ECO:0000256" key="1">
    <source>
        <dbReference type="SAM" id="MobiDB-lite"/>
    </source>
</evidence>
<evidence type="ECO:0000313" key="2">
    <source>
        <dbReference type="EMBL" id="EJT98190.1"/>
    </source>
</evidence>
<dbReference type="EMBL" id="JH795874">
    <property type="protein sequence ID" value="EJT98190.1"/>
    <property type="molecule type" value="Genomic_DNA"/>
</dbReference>